<evidence type="ECO:0000256" key="3">
    <source>
        <dbReference type="PROSITE-ProRule" id="PRU10007"/>
    </source>
</evidence>
<feature type="domain" description="Aldehyde dehydrogenase" evidence="5">
    <location>
        <begin position="64"/>
        <end position="531"/>
    </location>
</feature>
<keyword evidence="2 4" id="KW-0560">Oxidoreductase</keyword>
<name>A0ABP0TR12_9BRYO</name>
<accession>A0ABP0TR12</accession>
<dbReference type="Gene3D" id="3.40.605.10">
    <property type="entry name" value="Aldehyde Dehydrogenase, Chain A, domain 1"/>
    <property type="match status" value="1"/>
</dbReference>
<dbReference type="InterPro" id="IPR029510">
    <property type="entry name" value="Ald_DH_CS_GLU"/>
</dbReference>
<reference evidence="6" key="1">
    <citation type="submission" date="2024-02" db="EMBL/GenBank/DDBJ databases">
        <authorList>
            <consortium name="ELIXIR-Norway"/>
            <consortium name="Elixir Norway"/>
        </authorList>
    </citation>
    <scope>NUCLEOTIDE SEQUENCE</scope>
</reference>
<gene>
    <name evidence="6" type="ORF">CSSPTR1EN2_LOCUS6403</name>
</gene>
<dbReference type="Proteomes" id="UP001497512">
    <property type="component" value="Chromosome 13"/>
</dbReference>
<evidence type="ECO:0000256" key="1">
    <source>
        <dbReference type="ARBA" id="ARBA00009986"/>
    </source>
</evidence>
<feature type="active site" evidence="3">
    <location>
        <position position="300"/>
    </location>
</feature>
<dbReference type="SUPFAM" id="SSF53720">
    <property type="entry name" value="ALDH-like"/>
    <property type="match status" value="1"/>
</dbReference>
<dbReference type="InterPro" id="IPR016161">
    <property type="entry name" value="Ald_DH/histidinol_DH"/>
</dbReference>
<dbReference type="InterPro" id="IPR016162">
    <property type="entry name" value="Ald_DH_N"/>
</dbReference>
<dbReference type="PROSITE" id="PS00070">
    <property type="entry name" value="ALDEHYDE_DEHYDR_CYS"/>
    <property type="match status" value="1"/>
</dbReference>
<evidence type="ECO:0000259" key="5">
    <source>
        <dbReference type="Pfam" id="PF00171"/>
    </source>
</evidence>
<comment type="similarity">
    <text evidence="1 4">Belongs to the aldehyde dehydrogenase family.</text>
</comment>
<dbReference type="InterPro" id="IPR015590">
    <property type="entry name" value="Aldehyde_DH_dom"/>
</dbReference>
<keyword evidence="7" id="KW-1185">Reference proteome</keyword>
<organism evidence="6 7">
    <name type="scientific">Sphagnum troendelagicum</name>
    <dbReference type="NCBI Taxonomy" id="128251"/>
    <lineage>
        <taxon>Eukaryota</taxon>
        <taxon>Viridiplantae</taxon>
        <taxon>Streptophyta</taxon>
        <taxon>Embryophyta</taxon>
        <taxon>Bryophyta</taxon>
        <taxon>Sphagnophytina</taxon>
        <taxon>Sphagnopsida</taxon>
        <taxon>Sphagnales</taxon>
        <taxon>Sphagnaceae</taxon>
        <taxon>Sphagnum</taxon>
    </lineage>
</organism>
<sequence>MELWWVVLVLGVIFLALLARSLVYHYLIPMLRVPAIDVDASDVILKKSESPEDNYIYIPKKVKNSERVQCYEPATMKYLGFFPILKPEEVREHVKQAREAQKTWADSTFKQRRLLLRIMLKYILDHQELICQVSARDSGKTMVDAALGEILTTCEKINWLLKEGERWLKPEYRSAGTVLLHKSNRVEYHPLGVIGAIVPWNYPFHNIFNPMLAAIFSGNAIVIKVSEHATWSGCFYLRIIHSALIAAGASPDLVHIVTGFAETGEALVGSVDKVIFVGSTGVGRKVMEAASRTLTPVVLELGGKDAFIVCDDADVTEVVPIAVRGALQSSGQNCAGAERFYVQEPVYEKFVREVSSIVKSVRMGLPLERQSDMGAICMSEHVEKLQSLVDEALEDGAECAVCGIHSMGKNGEELVGQFFPPTVLINVNHSMRIMQEEVFGPIISIMKFQTDQEAVDLANDCNFGLGCAVFSKDKRRANAIASKIYCGMATINDFATTYMSQALPFGGVKHSGFDRFAGIEGLRGCCLVKAVTEDRWPFIRTVIPKLLQYPVADNAFEFQGALIRMFYGLDVWTKINGLTDVLKALSAANKKTPVQK</sequence>
<dbReference type="PROSITE" id="PS00687">
    <property type="entry name" value="ALDEHYDE_DEHYDR_GLU"/>
    <property type="match status" value="1"/>
</dbReference>
<protein>
    <recommendedName>
        <fullName evidence="5">Aldehyde dehydrogenase domain-containing protein</fullName>
    </recommendedName>
</protein>
<dbReference type="Pfam" id="PF00171">
    <property type="entry name" value="Aldedh"/>
    <property type="match status" value="1"/>
</dbReference>
<dbReference type="CDD" id="cd07098">
    <property type="entry name" value="ALDH_F15-22"/>
    <property type="match status" value="1"/>
</dbReference>
<evidence type="ECO:0000256" key="4">
    <source>
        <dbReference type="RuleBase" id="RU003345"/>
    </source>
</evidence>
<dbReference type="EMBL" id="OZ019905">
    <property type="protein sequence ID" value="CAK9202430.1"/>
    <property type="molecule type" value="Genomic_DNA"/>
</dbReference>
<proteinExistence type="inferred from homology"/>
<dbReference type="InterPro" id="IPR016160">
    <property type="entry name" value="Ald_DH_CS_CYS"/>
</dbReference>
<evidence type="ECO:0000313" key="7">
    <source>
        <dbReference type="Proteomes" id="UP001497512"/>
    </source>
</evidence>
<dbReference type="PANTHER" id="PTHR11699">
    <property type="entry name" value="ALDEHYDE DEHYDROGENASE-RELATED"/>
    <property type="match status" value="1"/>
</dbReference>
<dbReference type="Gene3D" id="3.40.309.10">
    <property type="entry name" value="Aldehyde Dehydrogenase, Chain A, domain 2"/>
    <property type="match status" value="1"/>
</dbReference>
<dbReference type="InterPro" id="IPR016163">
    <property type="entry name" value="Ald_DH_C"/>
</dbReference>
<evidence type="ECO:0000313" key="6">
    <source>
        <dbReference type="EMBL" id="CAK9202430.1"/>
    </source>
</evidence>
<evidence type="ECO:0000256" key="2">
    <source>
        <dbReference type="ARBA" id="ARBA00023002"/>
    </source>
</evidence>